<dbReference type="KEGG" id="sre:PTSG_10826"/>
<evidence type="ECO:0000259" key="2">
    <source>
        <dbReference type="SMART" id="SM00233"/>
    </source>
</evidence>
<dbReference type="Gene3D" id="2.30.29.30">
    <property type="entry name" value="Pleckstrin-homology domain (PH domain)/Phosphotyrosine-binding domain (PTB)"/>
    <property type="match status" value="1"/>
</dbReference>
<keyword evidence="4" id="KW-1185">Reference proteome</keyword>
<dbReference type="RefSeq" id="XP_004988201.1">
    <property type="nucleotide sequence ID" value="XM_004988144.1"/>
</dbReference>
<evidence type="ECO:0000256" key="1">
    <source>
        <dbReference type="SAM" id="MobiDB-lite"/>
    </source>
</evidence>
<feature type="domain" description="PH" evidence="2">
    <location>
        <begin position="30"/>
        <end position="145"/>
    </location>
</feature>
<feature type="compositionally biased region" description="Basic and acidic residues" evidence="1">
    <location>
        <begin position="158"/>
        <end position="167"/>
    </location>
</feature>
<sequence length="533" mass="58714">MSRFKSPRKSSSSTAAPLSATSNGAGSSAAPVSAYMWKQGGMLKLWKRRWLVVNRDIIAYHEDEDSYPPKGVIQLSSLLQVVAGRRKCLNKSRKWPNTAPNWPQLSKSNYPMAIVVPHRTFFMFFSTAQDGQRVLGAIREQWTALAQQTGGVNPVTIDADKPEERSSRRNTTTAEAESVSQLLDLCSGGEIDAVEMVEDAVAASFAACFRSDLLLNLTATLCMREAAVRDFVAKYQKWERTHGYPPTCRVLFHPCHDLDHLLEAGPQTSAFSGLPSPLGDAYYCFPDGKIVSHYTPPDASGTRRVVAVLVMLGQTGVRESLYLDDQVTRQDPIMMPNIDLAHPQNTSPPVGCHSAAGPKLKQVAVYESQQILPVCSISYRLRLPLPNPFVEDAKDGEYLRSLAQVPRIWPEIEQSILIDDQARLAQGSLPLTRKAFRIYKIQMHSIQRRATMSKASVSDMHAQFGELQKHLASCVEKLMQDASASGKARSIASDKLETVNVALRACIDSLTQQHMNGGDTDPGLETVDEESAA</sequence>
<dbReference type="EMBL" id="GL832991">
    <property type="protein sequence ID" value="EGD80139.1"/>
    <property type="molecule type" value="Genomic_DNA"/>
</dbReference>
<dbReference type="GeneID" id="16068728"/>
<dbReference type="SUPFAM" id="SSF50729">
    <property type="entry name" value="PH domain-like"/>
    <property type="match status" value="1"/>
</dbReference>
<evidence type="ECO:0000313" key="4">
    <source>
        <dbReference type="Proteomes" id="UP000007799"/>
    </source>
</evidence>
<feature type="region of interest" description="Disordered" evidence="1">
    <location>
        <begin position="512"/>
        <end position="533"/>
    </location>
</feature>
<dbReference type="AlphaFoldDB" id="F2URH0"/>
<dbReference type="InterPro" id="IPR011993">
    <property type="entry name" value="PH-like_dom_sf"/>
</dbReference>
<organism evidence="4">
    <name type="scientific">Salpingoeca rosetta (strain ATCC 50818 / BSB-021)</name>
    <dbReference type="NCBI Taxonomy" id="946362"/>
    <lineage>
        <taxon>Eukaryota</taxon>
        <taxon>Choanoflagellata</taxon>
        <taxon>Craspedida</taxon>
        <taxon>Salpingoecidae</taxon>
        <taxon>Salpingoeca</taxon>
    </lineage>
</organism>
<name>F2URH0_SALR5</name>
<dbReference type="STRING" id="946362.F2URH0"/>
<gene>
    <name evidence="3" type="ORF">PTSG_10826</name>
</gene>
<reference evidence="3" key="1">
    <citation type="submission" date="2009-08" db="EMBL/GenBank/DDBJ databases">
        <title>Annotation of Salpingoeca rosetta.</title>
        <authorList>
            <consortium name="The Broad Institute Genome Sequencing Platform"/>
            <person name="Russ C."/>
            <person name="Cuomo C."/>
            <person name="Burger G."/>
            <person name="Gray M.W."/>
            <person name="Holland P.W.H."/>
            <person name="King N."/>
            <person name="Lang F.B.F."/>
            <person name="Roger A.J."/>
            <person name="Ruiz-Trillo I."/>
            <person name="Young S.K."/>
            <person name="Zeng Q."/>
            <person name="Gargeya S."/>
            <person name="Alvarado L."/>
            <person name="Berlin A."/>
            <person name="Chapman S.B."/>
            <person name="Chen Z."/>
            <person name="Freedman E."/>
            <person name="Gellesch M."/>
            <person name="Goldberg J."/>
            <person name="Griggs A."/>
            <person name="Gujja S."/>
            <person name="Heilman E."/>
            <person name="Heiman D."/>
            <person name="Howarth C."/>
            <person name="Mehta T."/>
            <person name="Neiman D."/>
            <person name="Pearson M."/>
            <person name="Roberts A."/>
            <person name="Saif S."/>
            <person name="Shea T."/>
            <person name="Shenoy N."/>
            <person name="Sisk P."/>
            <person name="Stolte C."/>
            <person name="Sykes S."/>
            <person name="White J."/>
            <person name="Yandava C."/>
            <person name="Haas B."/>
            <person name="Nusbaum C."/>
            <person name="Birren B."/>
        </authorList>
    </citation>
    <scope>NUCLEOTIDE SEQUENCE [LARGE SCALE GENOMIC DNA]</scope>
    <source>
        <strain evidence="3">ATCC 50818</strain>
    </source>
</reference>
<dbReference type="InterPro" id="IPR001849">
    <property type="entry name" value="PH_domain"/>
</dbReference>
<accession>F2URH0</accession>
<feature type="region of interest" description="Disordered" evidence="1">
    <location>
        <begin position="1"/>
        <end position="29"/>
    </location>
</feature>
<dbReference type="Pfam" id="PF00169">
    <property type="entry name" value="PH"/>
    <property type="match status" value="1"/>
</dbReference>
<evidence type="ECO:0000313" key="3">
    <source>
        <dbReference type="EMBL" id="EGD80139.1"/>
    </source>
</evidence>
<dbReference type="Proteomes" id="UP000007799">
    <property type="component" value="Unassembled WGS sequence"/>
</dbReference>
<dbReference type="InParanoid" id="F2URH0"/>
<dbReference type="Gene3D" id="3.90.228.10">
    <property type="match status" value="1"/>
</dbReference>
<proteinExistence type="predicted"/>
<feature type="compositionally biased region" description="Low complexity" evidence="1">
    <location>
        <begin position="9"/>
        <end position="29"/>
    </location>
</feature>
<dbReference type="eggNOG" id="ENOG502TG80">
    <property type="taxonomic scope" value="Eukaryota"/>
</dbReference>
<feature type="region of interest" description="Disordered" evidence="1">
    <location>
        <begin position="154"/>
        <end position="174"/>
    </location>
</feature>
<dbReference type="SMART" id="SM00233">
    <property type="entry name" value="PH"/>
    <property type="match status" value="1"/>
</dbReference>
<protein>
    <recommendedName>
        <fullName evidence="2">PH domain-containing protein</fullName>
    </recommendedName>
</protein>